<evidence type="ECO:0000256" key="1">
    <source>
        <dbReference type="ARBA" id="ARBA00022723"/>
    </source>
</evidence>
<feature type="compositionally biased region" description="Gly residues" evidence="6">
    <location>
        <begin position="100"/>
        <end position="109"/>
    </location>
</feature>
<evidence type="ECO:0000313" key="8">
    <source>
        <dbReference type="EMBL" id="WOO81150.1"/>
    </source>
</evidence>
<keyword evidence="5" id="KW-0175">Coiled coil</keyword>
<dbReference type="EMBL" id="CP086716">
    <property type="protein sequence ID" value="WOO81150.1"/>
    <property type="molecule type" value="Genomic_DNA"/>
</dbReference>
<evidence type="ECO:0000313" key="9">
    <source>
        <dbReference type="Proteomes" id="UP000827549"/>
    </source>
</evidence>
<dbReference type="InterPro" id="IPR010666">
    <property type="entry name" value="Znf_GRF"/>
</dbReference>
<feature type="region of interest" description="Disordered" evidence="6">
    <location>
        <begin position="70"/>
        <end position="121"/>
    </location>
</feature>
<reference evidence="8" key="1">
    <citation type="submission" date="2023-10" db="EMBL/GenBank/DDBJ databases">
        <authorList>
            <person name="Noh H."/>
        </authorList>
    </citation>
    <scope>NUCLEOTIDE SEQUENCE</scope>
    <source>
        <strain evidence="8">DUCC4014</strain>
    </source>
</reference>
<keyword evidence="1" id="KW-0479">Metal-binding</keyword>
<evidence type="ECO:0000256" key="2">
    <source>
        <dbReference type="ARBA" id="ARBA00022771"/>
    </source>
</evidence>
<evidence type="ECO:0000256" key="4">
    <source>
        <dbReference type="PROSITE-ProRule" id="PRU01343"/>
    </source>
</evidence>
<evidence type="ECO:0000259" key="7">
    <source>
        <dbReference type="PROSITE" id="PS51999"/>
    </source>
</evidence>
<dbReference type="Proteomes" id="UP000827549">
    <property type="component" value="Chromosome 3"/>
</dbReference>
<keyword evidence="9" id="KW-1185">Reference proteome</keyword>
<accession>A0AAF1BKK0</accession>
<dbReference type="PANTHER" id="PTHR33680">
    <property type="entry name" value="OS07G0190500 PROTEIN"/>
    <property type="match status" value="1"/>
</dbReference>
<dbReference type="RefSeq" id="XP_062627182.1">
    <property type="nucleotide sequence ID" value="XM_062771198.1"/>
</dbReference>
<dbReference type="PANTHER" id="PTHR33680:SF1">
    <property type="entry name" value="OS05G0489500 PROTEIN"/>
    <property type="match status" value="1"/>
</dbReference>
<evidence type="ECO:0000256" key="3">
    <source>
        <dbReference type="ARBA" id="ARBA00022833"/>
    </source>
</evidence>
<dbReference type="PROSITE" id="PS51999">
    <property type="entry name" value="ZF_GRF"/>
    <property type="match status" value="1"/>
</dbReference>
<feature type="coiled-coil region" evidence="5">
    <location>
        <begin position="293"/>
        <end position="320"/>
    </location>
</feature>
<keyword evidence="3" id="KW-0862">Zinc</keyword>
<proteinExistence type="predicted"/>
<dbReference type="GeneID" id="87807917"/>
<name>A0AAF1BKK0_9TREE</name>
<evidence type="ECO:0000256" key="5">
    <source>
        <dbReference type="SAM" id="Coils"/>
    </source>
</evidence>
<protein>
    <recommendedName>
        <fullName evidence="7">GRF-type domain-containing protein</fullName>
    </recommendedName>
</protein>
<dbReference type="GO" id="GO:0008270">
    <property type="term" value="F:zinc ion binding"/>
    <property type="evidence" value="ECO:0007669"/>
    <property type="project" value="UniProtKB-KW"/>
</dbReference>
<dbReference type="Pfam" id="PF06839">
    <property type="entry name" value="Zn_ribbon_GRF"/>
    <property type="match status" value="1"/>
</dbReference>
<evidence type="ECO:0000256" key="6">
    <source>
        <dbReference type="SAM" id="MobiDB-lite"/>
    </source>
</evidence>
<keyword evidence="2 4" id="KW-0863">Zinc-finger</keyword>
<feature type="domain" description="GRF-type" evidence="7">
    <location>
        <begin position="25"/>
        <end position="70"/>
    </location>
</feature>
<feature type="region of interest" description="Disordered" evidence="6">
    <location>
        <begin position="157"/>
        <end position="270"/>
    </location>
</feature>
<sequence>MPPRRRYRTSTTTTTMPSPGLDVRCTGHSAKCKRNQAGPTTKNAGRYFYTCPLAKDDSARCKFFKWEDEVRRPDATSASGTPTAGGGNTLGASPARLGLVGLGRGGGAGDSTPRQPPPRPLSAYFKPAADPLEAEGGIDWSAVDADGLEAAAIRNTPTPLKATPGQPVPSSAVGSPTPAALVSERLFDAAGAPKRKRESLGGGGGRSPKRAGSANPFLESEVATPADAIRTIPPAAETPRRRAVGGGVPDRPSTSAPTPTGAAGERPPHPALSATLASLDGLSEHLARQDRLVRAAEAMKKSMRETIRSLQARVKELEDELAAARK</sequence>
<dbReference type="AlphaFoldDB" id="A0AAF1BKK0"/>
<organism evidence="8 9">
    <name type="scientific">Vanrija pseudolonga</name>
    <dbReference type="NCBI Taxonomy" id="143232"/>
    <lineage>
        <taxon>Eukaryota</taxon>
        <taxon>Fungi</taxon>
        <taxon>Dikarya</taxon>
        <taxon>Basidiomycota</taxon>
        <taxon>Agaricomycotina</taxon>
        <taxon>Tremellomycetes</taxon>
        <taxon>Trichosporonales</taxon>
        <taxon>Trichosporonaceae</taxon>
        <taxon>Vanrija</taxon>
    </lineage>
</organism>
<feature type="compositionally biased region" description="Low complexity" evidence="6">
    <location>
        <begin position="9"/>
        <end position="19"/>
    </location>
</feature>
<gene>
    <name evidence="8" type="ORF">LOC62_03G004682</name>
</gene>
<feature type="region of interest" description="Disordered" evidence="6">
    <location>
        <begin position="1"/>
        <end position="22"/>
    </location>
</feature>